<accession>A0A1H2XGT6</accession>
<dbReference type="EMBL" id="FNNJ01000002">
    <property type="protein sequence ID" value="SDW92102.1"/>
    <property type="molecule type" value="Genomic_DNA"/>
</dbReference>
<dbReference type="InterPro" id="IPR010181">
    <property type="entry name" value="CGCAxxGCC_motif"/>
</dbReference>
<evidence type="ECO:0000313" key="2">
    <source>
        <dbReference type="Proteomes" id="UP000199595"/>
    </source>
</evidence>
<evidence type="ECO:0000313" key="1">
    <source>
        <dbReference type="EMBL" id="SDW92102.1"/>
    </source>
</evidence>
<dbReference type="Proteomes" id="UP000199595">
    <property type="component" value="Unassembled WGS sequence"/>
</dbReference>
<dbReference type="NCBIfam" id="TIGR01909">
    <property type="entry name" value="C_GCAxxG_C_C"/>
    <property type="match status" value="1"/>
</dbReference>
<dbReference type="STRING" id="762486.SAMN05444411_102465"/>
<sequence>MKKNIEEILKNSNGLNCCQKTVNAFAEDLNIDMETTLKMTAGFGSGLTQGEVCGAVSGACITIGLKYGSANIQDEEAKRLTKEKVSKFMQNFKKEHKVIRCKELLGYDCTTPEGLKEIGEQGLHQKLCPKFIGDAIRLTEEII</sequence>
<dbReference type="OrthoDB" id="9791535at2"/>
<dbReference type="Pfam" id="PF09719">
    <property type="entry name" value="C_GCAxxG_C_C"/>
    <property type="match status" value="1"/>
</dbReference>
<keyword evidence="2" id="KW-1185">Reference proteome</keyword>
<proteinExistence type="predicted"/>
<protein>
    <submittedName>
        <fullName evidence="1">C_GCAxxG_C_C family probable redox protein</fullName>
    </submittedName>
</protein>
<name>A0A1H2XGT6_9FLAO</name>
<gene>
    <name evidence="1" type="ORF">SAMN05444411_102465</name>
</gene>
<dbReference type="AlphaFoldDB" id="A0A1H2XGT6"/>
<reference evidence="1 2" key="1">
    <citation type="submission" date="2016-10" db="EMBL/GenBank/DDBJ databases">
        <authorList>
            <person name="de Groot N.N."/>
        </authorList>
    </citation>
    <scope>NUCLEOTIDE SEQUENCE [LARGE SCALE GENOMIC DNA]</scope>
    <source>
        <strain evidence="1 2">DSM 24956</strain>
    </source>
</reference>
<dbReference type="RefSeq" id="WP_090121587.1">
    <property type="nucleotide sequence ID" value="NZ_FNNJ01000002.1"/>
</dbReference>
<organism evidence="1 2">
    <name type="scientific">Lutibacter oricola</name>
    <dbReference type="NCBI Taxonomy" id="762486"/>
    <lineage>
        <taxon>Bacteria</taxon>
        <taxon>Pseudomonadati</taxon>
        <taxon>Bacteroidota</taxon>
        <taxon>Flavobacteriia</taxon>
        <taxon>Flavobacteriales</taxon>
        <taxon>Flavobacteriaceae</taxon>
        <taxon>Lutibacter</taxon>
    </lineage>
</organism>